<comment type="caution">
    <text evidence="1">The sequence shown here is derived from an EMBL/GenBank/DDBJ whole genome shotgun (WGS) entry which is preliminary data.</text>
</comment>
<reference evidence="1" key="1">
    <citation type="journal article" date="2020" name="bioRxiv">
        <title>Chromosome-level reference genome of the European wasp spider Argiope bruennichi: a resource for studies on range expansion and evolutionary adaptation.</title>
        <authorList>
            <person name="Sheffer M.M."/>
            <person name="Hoppe A."/>
            <person name="Krehenwinkel H."/>
            <person name="Uhl G."/>
            <person name="Kuss A.W."/>
            <person name="Jensen L."/>
            <person name="Jensen C."/>
            <person name="Gillespie R.G."/>
            <person name="Hoff K.J."/>
            <person name="Prost S."/>
        </authorList>
    </citation>
    <scope>NUCLEOTIDE SEQUENCE</scope>
</reference>
<organism evidence="1 2">
    <name type="scientific">Argiope bruennichi</name>
    <name type="common">Wasp spider</name>
    <name type="synonym">Aranea bruennichi</name>
    <dbReference type="NCBI Taxonomy" id="94029"/>
    <lineage>
        <taxon>Eukaryota</taxon>
        <taxon>Metazoa</taxon>
        <taxon>Ecdysozoa</taxon>
        <taxon>Arthropoda</taxon>
        <taxon>Chelicerata</taxon>
        <taxon>Arachnida</taxon>
        <taxon>Araneae</taxon>
        <taxon>Araneomorphae</taxon>
        <taxon>Entelegynae</taxon>
        <taxon>Araneoidea</taxon>
        <taxon>Araneidae</taxon>
        <taxon>Argiope</taxon>
    </lineage>
</organism>
<dbReference type="AlphaFoldDB" id="A0A8T0FLG9"/>
<name>A0A8T0FLG9_ARGBR</name>
<accession>A0A8T0FLG9</accession>
<dbReference type="InterPro" id="IPR051064">
    <property type="entry name" value="SEC14/CRAL-TRIO_domain"/>
</dbReference>
<keyword evidence="2" id="KW-1185">Reference proteome</keyword>
<dbReference type="GO" id="GO:0005737">
    <property type="term" value="C:cytoplasm"/>
    <property type="evidence" value="ECO:0007669"/>
    <property type="project" value="TreeGrafter"/>
</dbReference>
<dbReference type="Gene3D" id="3.40.525.10">
    <property type="entry name" value="CRAL-TRIO lipid binding domain"/>
    <property type="match status" value="1"/>
</dbReference>
<protein>
    <submittedName>
        <fullName evidence="1">SEC14-like protein 3 like protein</fullName>
    </submittedName>
</protein>
<dbReference type="InterPro" id="IPR036273">
    <property type="entry name" value="CRAL/TRIO_N_dom_sf"/>
</dbReference>
<proteinExistence type="predicted"/>
<reference evidence="1" key="2">
    <citation type="submission" date="2020-06" db="EMBL/GenBank/DDBJ databases">
        <authorList>
            <person name="Sheffer M."/>
        </authorList>
    </citation>
    <scope>NUCLEOTIDE SEQUENCE</scope>
</reference>
<dbReference type="PANTHER" id="PTHR23324">
    <property type="entry name" value="SEC14 RELATED PROTEIN"/>
    <property type="match status" value="1"/>
</dbReference>
<dbReference type="Proteomes" id="UP000807504">
    <property type="component" value="Unassembled WGS sequence"/>
</dbReference>
<evidence type="ECO:0000313" key="1">
    <source>
        <dbReference type="EMBL" id="KAF8791861.1"/>
    </source>
</evidence>
<dbReference type="PANTHER" id="PTHR23324:SF83">
    <property type="entry name" value="SEC14-LIKE PROTEIN 2"/>
    <property type="match status" value="1"/>
</dbReference>
<sequence>MDDMRENERKVVEELRRRTINDVTPKMLEDISLFYRFAKARDFNITEAETMLRKNIAWRKEMGIDTILTDYEPPEVLAKYAPTSFICFDKFGCIVRLHDCGRADVKGLWSVATKAEWAKFCAYVID</sequence>
<dbReference type="InterPro" id="IPR036865">
    <property type="entry name" value="CRAL-TRIO_dom_sf"/>
</dbReference>
<dbReference type="SUPFAM" id="SSF46938">
    <property type="entry name" value="CRAL/TRIO N-terminal domain"/>
    <property type="match status" value="1"/>
</dbReference>
<dbReference type="EMBL" id="JABXBU010000003">
    <property type="protein sequence ID" value="KAF8791861.1"/>
    <property type="molecule type" value="Genomic_DNA"/>
</dbReference>
<evidence type="ECO:0000313" key="2">
    <source>
        <dbReference type="Proteomes" id="UP000807504"/>
    </source>
</evidence>
<gene>
    <name evidence="1" type="ORF">HNY73_003531</name>
</gene>